<proteinExistence type="inferred from homology"/>
<evidence type="ECO:0000256" key="6">
    <source>
        <dbReference type="ARBA" id="ARBA00023239"/>
    </source>
</evidence>
<dbReference type="EMBL" id="PKLZ01000008">
    <property type="protein sequence ID" value="PLW82136.1"/>
    <property type="molecule type" value="Genomic_DNA"/>
</dbReference>
<sequence length="283" mass="30684">MTTQRVPTATTTWVDGQQADALPLPDRALAYGDGLFETLLLAGQRITLQDYHFARLGEGLRRLGIPDCMTAVREQLAVACKAVTHEHEFSVMRLTVSRGAGPRGYAPPTDAIPRIIITLAPLSANPWVLSSPADLGETAVRWGKQPLLAGIKHLNRLEQVLAAADCARSGHDEVLMLGQCGEPLSVTTGNLFVCLGDKLLTPQLCDAGITGTRRQLIIEQLGAACGLQVSEARLDVAQLLAADELFYCNTVVGLRPVSRFRHRRWLRHPVTSALHGAYVGWLA</sequence>
<dbReference type="Pfam" id="PF01063">
    <property type="entry name" value="Aminotran_4"/>
    <property type="match status" value="1"/>
</dbReference>
<dbReference type="InterPro" id="IPR036038">
    <property type="entry name" value="Aminotransferase-like"/>
</dbReference>
<organism evidence="11 12">
    <name type="scientific">Kineobactrum sediminis</name>
    <dbReference type="NCBI Taxonomy" id="1905677"/>
    <lineage>
        <taxon>Bacteria</taxon>
        <taxon>Pseudomonadati</taxon>
        <taxon>Pseudomonadota</taxon>
        <taxon>Gammaproteobacteria</taxon>
        <taxon>Cellvibrionales</taxon>
        <taxon>Halieaceae</taxon>
        <taxon>Kineobactrum</taxon>
    </lineage>
</organism>
<comment type="caution">
    <text evidence="11">The sequence shown here is derived from an EMBL/GenBank/DDBJ whole genome shotgun (WGS) entry which is preliminary data.</text>
</comment>
<keyword evidence="4" id="KW-0663">Pyridoxal phosphate</keyword>
<dbReference type="Gene3D" id="3.30.470.10">
    <property type="match status" value="1"/>
</dbReference>
<dbReference type="EC" id="4.1.3.38" evidence="8 10"/>
<keyword evidence="12" id="KW-1185">Reference proteome</keyword>
<keyword evidence="6 11" id="KW-0456">Lyase</keyword>
<comment type="pathway">
    <text evidence="7">Cofactor biosynthesis; tetrahydrofolate biosynthesis; 4-aminobenzoate from chorismate: step 2/2.</text>
</comment>
<dbReference type="GO" id="GO:0005829">
    <property type="term" value="C:cytosol"/>
    <property type="evidence" value="ECO:0007669"/>
    <property type="project" value="TreeGrafter"/>
</dbReference>
<evidence type="ECO:0000256" key="5">
    <source>
        <dbReference type="ARBA" id="ARBA00022909"/>
    </source>
</evidence>
<evidence type="ECO:0000256" key="3">
    <source>
        <dbReference type="ARBA" id="ARBA00011738"/>
    </source>
</evidence>
<comment type="catalytic activity">
    <reaction evidence="9">
        <text>4-amino-4-deoxychorismate = 4-aminobenzoate + pyruvate + H(+)</text>
        <dbReference type="Rhea" id="RHEA:16201"/>
        <dbReference type="ChEBI" id="CHEBI:15361"/>
        <dbReference type="ChEBI" id="CHEBI:15378"/>
        <dbReference type="ChEBI" id="CHEBI:17836"/>
        <dbReference type="ChEBI" id="CHEBI:58406"/>
        <dbReference type="EC" id="4.1.3.38"/>
    </reaction>
</comment>
<dbReference type="InterPro" id="IPR043132">
    <property type="entry name" value="BCAT-like_C"/>
</dbReference>
<dbReference type="AlphaFoldDB" id="A0A2N5Y167"/>
<evidence type="ECO:0000256" key="9">
    <source>
        <dbReference type="ARBA" id="ARBA00049529"/>
    </source>
</evidence>
<comment type="cofactor">
    <cofactor evidence="1">
        <name>pyridoxal 5'-phosphate</name>
        <dbReference type="ChEBI" id="CHEBI:597326"/>
    </cofactor>
</comment>
<dbReference type="Proteomes" id="UP000234845">
    <property type="component" value="Unassembled WGS sequence"/>
</dbReference>
<dbReference type="InterPro" id="IPR043131">
    <property type="entry name" value="BCAT-like_N"/>
</dbReference>
<dbReference type="InterPro" id="IPR017824">
    <property type="entry name" value="Aminodeoxychorismate_lyase_IV"/>
</dbReference>
<comment type="subunit">
    <text evidence="3">Homodimer.</text>
</comment>
<dbReference type="PANTHER" id="PTHR42743:SF2">
    <property type="entry name" value="AMINODEOXYCHORISMATE LYASE"/>
    <property type="match status" value="1"/>
</dbReference>
<dbReference type="GO" id="GO:0046656">
    <property type="term" value="P:folic acid biosynthetic process"/>
    <property type="evidence" value="ECO:0007669"/>
    <property type="project" value="UniProtKB-KW"/>
</dbReference>
<name>A0A2N5Y167_9GAMM</name>
<comment type="similarity">
    <text evidence="2">Belongs to the class-IV pyridoxal-phosphate-dependent aminotransferase family.</text>
</comment>
<reference evidence="12" key="1">
    <citation type="submission" date="2017-11" db="EMBL/GenBank/DDBJ databases">
        <title>The draft genome sequence of Chromatocurvus sp. F02.</title>
        <authorList>
            <person name="Du Z.-J."/>
            <person name="Chang Y.-Q."/>
        </authorList>
    </citation>
    <scope>NUCLEOTIDE SEQUENCE [LARGE SCALE GENOMIC DNA]</scope>
    <source>
        <strain evidence="12">F02</strain>
    </source>
</reference>
<dbReference type="GO" id="GO:0008153">
    <property type="term" value="P:4-aminobenzoate biosynthetic process"/>
    <property type="evidence" value="ECO:0007669"/>
    <property type="project" value="UniProtKB-UniRule"/>
</dbReference>
<gene>
    <name evidence="11" type="primary">pabC</name>
    <name evidence="11" type="ORF">CWI75_10095</name>
</gene>
<dbReference type="SUPFAM" id="SSF56752">
    <property type="entry name" value="D-aminoacid aminotransferase-like PLP-dependent enzymes"/>
    <property type="match status" value="1"/>
</dbReference>
<keyword evidence="5" id="KW-0289">Folate biosynthesis</keyword>
<evidence type="ECO:0000256" key="1">
    <source>
        <dbReference type="ARBA" id="ARBA00001933"/>
    </source>
</evidence>
<dbReference type="Gene3D" id="3.20.10.10">
    <property type="entry name" value="D-amino Acid Aminotransferase, subunit A, domain 2"/>
    <property type="match status" value="1"/>
</dbReference>
<dbReference type="InterPro" id="IPR001544">
    <property type="entry name" value="Aminotrans_IV"/>
</dbReference>
<dbReference type="GO" id="GO:0030170">
    <property type="term" value="F:pyridoxal phosphate binding"/>
    <property type="evidence" value="ECO:0007669"/>
    <property type="project" value="InterPro"/>
</dbReference>
<dbReference type="InterPro" id="IPR050571">
    <property type="entry name" value="Class-IV_PLP-Dep_Aminotrnsfr"/>
</dbReference>
<evidence type="ECO:0000256" key="7">
    <source>
        <dbReference type="ARBA" id="ARBA00035633"/>
    </source>
</evidence>
<protein>
    <recommendedName>
        <fullName evidence="8 10">Aminodeoxychorismate lyase</fullName>
        <ecNumber evidence="8 10">4.1.3.38</ecNumber>
    </recommendedName>
</protein>
<dbReference type="GO" id="GO:0008696">
    <property type="term" value="F:4-amino-4-deoxychorismate lyase activity"/>
    <property type="evidence" value="ECO:0007669"/>
    <property type="project" value="UniProtKB-UniRule"/>
</dbReference>
<accession>A0A2N5Y167</accession>
<evidence type="ECO:0000256" key="8">
    <source>
        <dbReference type="ARBA" id="ARBA00035676"/>
    </source>
</evidence>
<evidence type="ECO:0000313" key="11">
    <source>
        <dbReference type="EMBL" id="PLW82136.1"/>
    </source>
</evidence>
<dbReference type="NCBIfam" id="TIGR03461">
    <property type="entry name" value="pabC_Proteo"/>
    <property type="match status" value="1"/>
</dbReference>
<evidence type="ECO:0000256" key="4">
    <source>
        <dbReference type="ARBA" id="ARBA00022898"/>
    </source>
</evidence>
<evidence type="ECO:0000256" key="10">
    <source>
        <dbReference type="NCBIfam" id="TIGR03461"/>
    </source>
</evidence>
<evidence type="ECO:0000313" key="12">
    <source>
        <dbReference type="Proteomes" id="UP000234845"/>
    </source>
</evidence>
<evidence type="ECO:0000256" key="2">
    <source>
        <dbReference type="ARBA" id="ARBA00009320"/>
    </source>
</evidence>
<dbReference type="PANTHER" id="PTHR42743">
    <property type="entry name" value="AMINO-ACID AMINOTRANSFERASE"/>
    <property type="match status" value="1"/>
</dbReference>